<dbReference type="AlphaFoldDB" id="A0A418MIW7"/>
<evidence type="ECO:0000313" key="1">
    <source>
        <dbReference type="EMBL" id="RIV27362.1"/>
    </source>
</evidence>
<reference evidence="1 2" key="1">
    <citation type="submission" date="2018-08" db="EMBL/GenBank/DDBJ databases">
        <title>Fibrisoma montanum sp. nov., isolated from Danxia mountain soil.</title>
        <authorList>
            <person name="Huang Y."/>
        </authorList>
    </citation>
    <scope>NUCLEOTIDE SEQUENCE [LARGE SCALE GENOMIC DNA]</scope>
    <source>
        <strain evidence="1 2">HYT19</strain>
    </source>
</reference>
<name>A0A418MIW7_9BACT</name>
<organism evidence="1 2">
    <name type="scientific">Fibrisoma montanum</name>
    <dbReference type="NCBI Taxonomy" id="2305895"/>
    <lineage>
        <taxon>Bacteria</taxon>
        <taxon>Pseudomonadati</taxon>
        <taxon>Bacteroidota</taxon>
        <taxon>Cytophagia</taxon>
        <taxon>Cytophagales</taxon>
        <taxon>Spirosomataceae</taxon>
        <taxon>Fibrisoma</taxon>
    </lineage>
</organism>
<accession>A0A418MIW7</accession>
<proteinExistence type="predicted"/>
<sequence length="744" mass="86030">MALAEENAGQYQRVQDLLKTYQEQQPKPLSWAQLSARLGKGFSRQTLYRAFYPETHGKDQLPETHRVLLEALIQRFKELLQLSVPPSFPLPDQASAQSKLATPNDRFLEFKLYYWDWNIAVPDAPSNFNGSVVTGLFYLPKNWQNSTKQLRPSKKKEFTQEVMLVLHDGVETEGELWVREHQPGKYDLSARFRRDGAPDLFLTLHIRDDRDLSLLVGAFTTADAEQHSPMHGTLYLRQVETAEKATLTSSSTSQPSAHDETDLMIRQALFQQTYVLKDKHTLPEFVKGAYKTLIHRLSQKTFAGYFIHTQEKALEHFRLKIFPDGHVVIVYHNGISHLGQFRSYHERLMWLAFDYDIKWGIHRYRMIFWKHPTQSDWYLGVGSGSEKAGMQIFMNRVAMYETQDTWDHKSVSADNPIPLNTAYTTDLNALFSKYPLLREYLSGEHTANITNNELLSETPFILQKAGLLPEVRPEETVVGLAGQHDVRLLKGNYLLYSLARETTPDGKDEWFEIVQMPLTIYANSTLEMVGDQKKYFGQMKREGERLVLQFTKRLFDGSDEQESTFMCYCLRLNTNDGQQIGHSIGTMVRFVSTMPEARTVIMVRHDNGEALQYKAYRSFSPDWVTLHGSDEGYVTRYFAGRINRILVPHDEGRKLPENRQKPFRQLYAYAALAHQDGSNHKEFVDYFHQAALHSFGEVEEDKGLFAKLKKAFLESHSAYYARWNKITKRKADELMIYIRLIDGA</sequence>
<dbReference type="OrthoDB" id="9765084at2"/>
<dbReference type="EMBL" id="QXED01000001">
    <property type="protein sequence ID" value="RIV27362.1"/>
    <property type="molecule type" value="Genomic_DNA"/>
</dbReference>
<dbReference type="RefSeq" id="WP_119666213.1">
    <property type="nucleotide sequence ID" value="NZ_QXED01000001.1"/>
</dbReference>
<evidence type="ECO:0000313" key="2">
    <source>
        <dbReference type="Proteomes" id="UP000283523"/>
    </source>
</evidence>
<dbReference type="Proteomes" id="UP000283523">
    <property type="component" value="Unassembled WGS sequence"/>
</dbReference>
<keyword evidence="2" id="KW-1185">Reference proteome</keyword>
<comment type="caution">
    <text evidence="1">The sequence shown here is derived from an EMBL/GenBank/DDBJ whole genome shotgun (WGS) entry which is preliminary data.</text>
</comment>
<gene>
    <name evidence="1" type="ORF">DYU11_03350</name>
</gene>
<protein>
    <submittedName>
        <fullName evidence="1">Uncharacterized protein</fullName>
    </submittedName>
</protein>